<proteinExistence type="predicted"/>
<dbReference type="RefSeq" id="WP_266148919.1">
    <property type="nucleotide sequence ID" value="NZ_CP064028.1"/>
</dbReference>
<name>A0ABV9C300_9GAMM</name>
<organism evidence="1 2">
    <name type="scientific">Dyella halodurans</name>
    <dbReference type="NCBI Taxonomy" id="1920171"/>
    <lineage>
        <taxon>Bacteria</taxon>
        <taxon>Pseudomonadati</taxon>
        <taxon>Pseudomonadota</taxon>
        <taxon>Gammaproteobacteria</taxon>
        <taxon>Lysobacterales</taxon>
        <taxon>Rhodanobacteraceae</taxon>
        <taxon>Dyella</taxon>
    </lineage>
</organism>
<comment type="caution">
    <text evidence="1">The sequence shown here is derived from an EMBL/GenBank/DDBJ whole genome shotgun (WGS) entry which is preliminary data.</text>
</comment>
<accession>A0ABV9C300</accession>
<evidence type="ECO:0000313" key="1">
    <source>
        <dbReference type="EMBL" id="MFC4527018.1"/>
    </source>
</evidence>
<gene>
    <name evidence="1" type="ORF">ACFO5W_10285</name>
</gene>
<reference evidence="2" key="1">
    <citation type="journal article" date="2019" name="Int. J. Syst. Evol. Microbiol.">
        <title>The Global Catalogue of Microorganisms (GCM) 10K type strain sequencing project: providing services to taxonomists for standard genome sequencing and annotation.</title>
        <authorList>
            <consortium name="The Broad Institute Genomics Platform"/>
            <consortium name="The Broad Institute Genome Sequencing Center for Infectious Disease"/>
            <person name="Wu L."/>
            <person name="Ma J."/>
        </authorList>
    </citation>
    <scope>NUCLEOTIDE SEQUENCE [LARGE SCALE GENOMIC DNA]</scope>
    <source>
        <strain evidence="2">CCM 4481</strain>
    </source>
</reference>
<sequence length="64" mass="7171">MADPHDEHLKLIPDDIEAFAGHIEGIDPSRYYDSQEQDVWLAATRRWPLLAAVFQANGGGDGHR</sequence>
<keyword evidence="2" id="KW-1185">Reference proteome</keyword>
<evidence type="ECO:0000313" key="2">
    <source>
        <dbReference type="Proteomes" id="UP001595961"/>
    </source>
</evidence>
<dbReference type="EMBL" id="JBHSGA010000017">
    <property type="protein sequence ID" value="MFC4527018.1"/>
    <property type="molecule type" value="Genomic_DNA"/>
</dbReference>
<dbReference type="Proteomes" id="UP001595961">
    <property type="component" value="Unassembled WGS sequence"/>
</dbReference>
<protein>
    <submittedName>
        <fullName evidence="1">Uncharacterized protein</fullName>
    </submittedName>
</protein>